<name>A0A9W9I252_9EURO</name>
<sequence length="196" mass="22948">MKMTSKSLLCRENWYWDSNKESYIRFNEDGTGQLVARRELSIFIAACFTWEAQSPGRLSNVIDIGLERRPNTGLLDVLDVKVELSKLRVQEAARIDIDRYKINECLLQEAAFSSSRHTVRLEKGTFMTVDDTMVARELPFNCYYSYRLLFEPSPFPPRHLWKEKAVRALEKLQFWEWRQFVAGKLPLEKKECSAQG</sequence>
<dbReference type="EMBL" id="JAPQKO010000005">
    <property type="protein sequence ID" value="KAJ5162103.1"/>
    <property type="molecule type" value="Genomic_DNA"/>
</dbReference>
<evidence type="ECO:0000313" key="1">
    <source>
        <dbReference type="EMBL" id="KAJ5162103.1"/>
    </source>
</evidence>
<gene>
    <name evidence="1" type="ORF">N7492_007495</name>
</gene>
<organism evidence="1 2">
    <name type="scientific">Penicillium capsulatum</name>
    <dbReference type="NCBI Taxonomy" id="69766"/>
    <lineage>
        <taxon>Eukaryota</taxon>
        <taxon>Fungi</taxon>
        <taxon>Dikarya</taxon>
        <taxon>Ascomycota</taxon>
        <taxon>Pezizomycotina</taxon>
        <taxon>Eurotiomycetes</taxon>
        <taxon>Eurotiomycetidae</taxon>
        <taxon>Eurotiales</taxon>
        <taxon>Aspergillaceae</taxon>
        <taxon>Penicillium</taxon>
    </lineage>
</organism>
<dbReference type="Proteomes" id="UP001146351">
    <property type="component" value="Unassembled WGS sequence"/>
</dbReference>
<keyword evidence="2" id="KW-1185">Reference proteome</keyword>
<dbReference type="OrthoDB" id="4292507at2759"/>
<dbReference type="AlphaFoldDB" id="A0A9W9I252"/>
<proteinExistence type="predicted"/>
<accession>A0A9W9I252</accession>
<comment type="caution">
    <text evidence="1">The sequence shown here is derived from an EMBL/GenBank/DDBJ whole genome shotgun (WGS) entry which is preliminary data.</text>
</comment>
<reference evidence="1" key="2">
    <citation type="journal article" date="2023" name="IMA Fungus">
        <title>Comparative genomic study of the Penicillium genus elucidates a diverse pangenome and 15 lateral gene transfer events.</title>
        <authorList>
            <person name="Petersen C."/>
            <person name="Sorensen T."/>
            <person name="Nielsen M.R."/>
            <person name="Sondergaard T.E."/>
            <person name="Sorensen J.L."/>
            <person name="Fitzpatrick D.A."/>
            <person name="Frisvad J.C."/>
            <person name="Nielsen K.L."/>
        </authorList>
    </citation>
    <scope>NUCLEOTIDE SEQUENCE</scope>
    <source>
        <strain evidence="1">IBT 21917</strain>
    </source>
</reference>
<protein>
    <submittedName>
        <fullName evidence="1">Uncharacterized protein</fullName>
    </submittedName>
</protein>
<reference evidence="1" key="1">
    <citation type="submission" date="2022-11" db="EMBL/GenBank/DDBJ databases">
        <authorList>
            <person name="Petersen C."/>
        </authorList>
    </citation>
    <scope>NUCLEOTIDE SEQUENCE</scope>
    <source>
        <strain evidence="1">IBT 21917</strain>
    </source>
</reference>
<evidence type="ECO:0000313" key="2">
    <source>
        <dbReference type="Proteomes" id="UP001146351"/>
    </source>
</evidence>